<keyword evidence="3" id="KW-1185">Reference proteome</keyword>
<feature type="compositionally biased region" description="Pro residues" evidence="1">
    <location>
        <begin position="168"/>
        <end position="185"/>
    </location>
</feature>
<organism evidence="2 3">
    <name type="scientific">Streptomyces flavalbus</name>
    <dbReference type="NCBI Taxonomy" id="2665155"/>
    <lineage>
        <taxon>Bacteria</taxon>
        <taxon>Bacillati</taxon>
        <taxon>Actinomycetota</taxon>
        <taxon>Actinomycetes</taxon>
        <taxon>Kitasatosporales</taxon>
        <taxon>Streptomycetaceae</taxon>
        <taxon>Streptomyces</taxon>
    </lineage>
</organism>
<comment type="caution">
    <text evidence="2">The sequence shown here is derived from an EMBL/GenBank/DDBJ whole genome shotgun (WGS) entry which is preliminary data.</text>
</comment>
<sequence length="264" mass="27664">MSTPGFRPTHVVPRDGLPAWEAPDPARPTVSLDPLLPVVLAERRGDWGRIECANGWSAWVDGRCLVAVPDDPPTTGGPLAASADPRPLLARAEQALAGYRAAVEDLAAGRLDGESFQHRTSGLRLGVVADGESLWLYDGDESRWLYTDGTRLNTYATDDSPHTTARPTPTPAHPPPASAHPPPASAQPAPASAQPQPTRVEPAPVSTEPPPTTVEPAPAVEPSLTTAEPPPTTVDPAPTTAQPPHAPDDPGYAPTRIVGPDGER</sequence>
<reference evidence="3" key="1">
    <citation type="journal article" date="2019" name="Int. J. Syst. Evol. Microbiol.">
        <title>The Global Catalogue of Microorganisms (GCM) 10K type strain sequencing project: providing services to taxonomists for standard genome sequencing and annotation.</title>
        <authorList>
            <consortium name="The Broad Institute Genomics Platform"/>
            <consortium name="The Broad Institute Genome Sequencing Center for Infectious Disease"/>
            <person name="Wu L."/>
            <person name="Ma J."/>
        </authorList>
    </citation>
    <scope>NUCLEOTIDE SEQUENCE [LARGE SCALE GENOMIC DNA]</scope>
    <source>
        <strain evidence="3">CGMCC 4.7400</strain>
    </source>
</reference>
<accession>A0ABW2W5F7</accession>
<proteinExistence type="predicted"/>
<gene>
    <name evidence="2" type="ORF">ACFQZ6_02245</name>
</gene>
<protein>
    <submittedName>
        <fullName evidence="2">Uncharacterized protein</fullName>
    </submittedName>
</protein>
<feature type="compositionally biased region" description="Low complexity" evidence="1">
    <location>
        <begin position="234"/>
        <end position="243"/>
    </location>
</feature>
<feature type="region of interest" description="Disordered" evidence="1">
    <location>
        <begin position="1"/>
        <end position="22"/>
    </location>
</feature>
<dbReference type="RefSeq" id="WP_381604643.1">
    <property type="nucleotide sequence ID" value="NZ_JBHTEB010000001.1"/>
</dbReference>
<feature type="region of interest" description="Disordered" evidence="1">
    <location>
        <begin position="155"/>
        <end position="264"/>
    </location>
</feature>
<feature type="compositionally biased region" description="Low complexity" evidence="1">
    <location>
        <begin position="214"/>
        <end position="227"/>
    </location>
</feature>
<evidence type="ECO:0000256" key="1">
    <source>
        <dbReference type="SAM" id="MobiDB-lite"/>
    </source>
</evidence>
<feature type="compositionally biased region" description="Low complexity" evidence="1">
    <location>
        <begin position="186"/>
        <end position="206"/>
    </location>
</feature>
<dbReference type="Proteomes" id="UP001597023">
    <property type="component" value="Unassembled WGS sequence"/>
</dbReference>
<name>A0ABW2W5F7_9ACTN</name>
<evidence type="ECO:0000313" key="2">
    <source>
        <dbReference type="EMBL" id="MFD0313071.1"/>
    </source>
</evidence>
<evidence type="ECO:0000313" key="3">
    <source>
        <dbReference type="Proteomes" id="UP001597023"/>
    </source>
</evidence>
<dbReference type="EMBL" id="JBHTEB010000001">
    <property type="protein sequence ID" value="MFD0313071.1"/>
    <property type="molecule type" value="Genomic_DNA"/>
</dbReference>